<keyword evidence="3" id="KW-0687">Ribonucleoprotein</keyword>
<evidence type="ECO:0008006" key="6">
    <source>
        <dbReference type="Google" id="ProtNLM"/>
    </source>
</evidence>
<dbReference type="InterPro" id="IPR011332">
    <property type="entry name" value="Ribosomal_zn-bd"/>
</dbReference>
<protein>
    <recommendedName>
        <fullName evidence="6">39S ribosomal protein L32, mitochondrial</fullName>
    </recommendedName>
</protein>
<name>A0A564YYR0_HYMDI</name>
<dbReference type="SUPFAM" id="SSF57829">
    <property type="entry name" value="Zn-binding ribosomal proteins"/>
    <property type="match status" value="1"/>
</dbReference>
<evidence type="ECO:0000256" key="2">
    <source>
        <dbReference type="ARBA" id="ARBA00022980"/>
    </source>
</evidence>
<evidence type="ECO:0000313" key="5">
    <source>
        <dbReference type="Proteomes" id="UP000321570"/>
    </source>
</evidence>
<keyword evidence="5" id="KW-1185">Reference proteome</keyword>
<evidence type="ECO:0000256" key="1">
    <source>
        <dbReference type="ARBA" id="ARBA00008560"/>
    </source>
</evidence>
<dbReference type="GO" id="GO:0006412">
    <property type="term" value="P:translation"/>
    <property type="evidence" value="ECO:0007669"/>
    <property type="project" value="InterPro"/>
</dbReference>
<sequence>MRAFCVELFTRARFLISLISGRGVPGLCFVGPQIAPASTKLSNILDIINGSIYFAVPKKRHTIERRRMRKFLSFTMDKYKLRNDLITCQNCCSWHPRNSICVNCYDEVRRETNALRASLNSGLSTDQETQFLYDQEVFGKVGAFIHRIDRRRPSWFPASLLGLPPTEPPKK</sequence>
<proteinExistence type="inferred from homology"/>
<dbReference type="Pfam" id="PF01783">
    <property type="entry name" value="Ribosomal_L32p"/>
    <property type="match status" value="1"/>
</dbReference>
<dbReference type="EMBL" id="CABIJS010000444">
    <property type="protein sequence ID" value="VUZ51754.1"/>
    <property type="molecule type" value="Genomic_DNA"/>
</dbReference>
<gene>
    <name evidence="4" type="ORF">WMSIL1_LOCUS10472</name>
</gene>
<reference evidence="4 5" key="1">
    <citation type="submission" date="2019-07" db="EMBL/GenBank/DDBJ databases">
        <authorList>
            <person name="Jastrzebski P J."/>
            <person name="Paukszto L."/>
            <person name="Jastrzebski P J."/>
        </authorList>
    </citation>
    <scope>NUCLEOTIDE SEQUENCE [LARGE SCALE GENOMIC DNA]</scope>
    <source>
        <strain evidence="4 5">WMS-il1</strain>
    </source>
</reference>
<dbReference type="AlphaFoldDB" id="A0A564YYR0"/>
<comment type="similarity">
    <text evidence="1">Belongs to the bacterial ribosomal protein bL32 family.</text>
</comment>
<accession>A0A564YYR0</accession>
<dbReference type="GO" id="GO:0003735">
    <property type="term" value="F:structural constituent of ribosome"/>
    <property type="evidence" value="ECO:0007669"/>
    <property type="project" value="InterPro"/>
</dbReference>
<keyword evidence="2" id="KW-0689">Ribosomal protein</keyword>
<organism evidence="4 5">
    <name type="scientific">Hymenolepis diminuta</name>
    <name type="common">Rat tapeworm</name>
    <dbReference type="NCBI Taxonomy" id="6216"/>
    <lineage>
        <taxon>Eukaryota</taxon>
        <taxon>Metazoa</taxon>
        <taxon>Spiralia</taxon>
        <taxon>Lophotrochozoa</taxon>
        <taxon>Platyhelminthes</taxon>
        <taxon>Cestoda</taxon>
        <taxon>Eucestoda</taxon>
        <taxon>Cyclophyllidea</taxon>
        <taxon>Hymenolepididae</taxon>
        <taxon>Hymenolepis</taxon>
    </lineage>
</organism>
<dbReference type="GO" id="GO:0015934">
    <property type="term" value="C:large ribosomal subunit"/>
    <property type="evidence" value="ECO:0007669"/>
    <property type="project" value="InterPro"/>
</dbReference>
<dbReference type="InterPro" id="IPR002677">
    <property type="entry name" value="Ribosomal_bL32"/>
</dbReference>
<evidence type="ECO:0000256" key="3">
    <source>
        <dbReference type="ARBA" id="ARBA00023274"/>
    </source>
</evidence>
<dbReference type="Proteomes" id="UP000321570">
    <property type="component" value="Unassembled WGS sequence"/>
</dbReference>
<evidence type="ECO:0000313" key="4">
    <source>
        <dbReference type="EMBL" id="VUZ51754.1"/>
    </source>
</evidence>